<dbReference type="InterPro" id="IPR051065">
    <property type="entry name" value="Ras-related_GTPase"/>
</dbReference>
<dbReference type="Proteomes" id="UP000694846">
    <property type="component" value="Unplaced"/>
</dbReference>
<dbReference type="InterPro" id="IPR027417">
    <property type="entry name" value="P-loop_NTPase"/>
</dbReference>
<dbReference type="SMART" id="SM00173">
    <property type="entry name" value="RAS"/>
    <property type="match status" value="1"/>
</dbReference>
<keyword evidence="6" id="KW-1185">Reference proteome</keyword>
<dbReference type="EC" id="3.6.5.2" evidence="2"/>
<sequence>MRLDPTSRRSLLNAGTGSARVPDRDDRREAVVARPRPAHSYPGKRARARVPFRDRVMSSNPIRGIRRKKSSLTEVKIAVLGAPGVGKSALTVRFLTKRYIGEYDHQAETRYKHEVMVDGEPILFENDEEMPLTDVYNWADALVLVFAITDRRSFNYVRRVKQTMLDNFEMPVALVANKADMVHLRQVSTEEGEILAKDFECCFTEVAAAEQVGQVAEVFLEVCREVLSVRRKNKQSLLDRMLGGKTAAVKAYARGKSDSALPKE</sequence>
<comment type="similarity">
    <text evidence="1">Belongs to the small GTPase superfamily. Ras family.</text>
</comment>
<dbReference type="SMART" id="SM00174">
    <property type="entry name" value="RHO"/>
    <property type="match status" value="1"/>
</dbReference>
<keyword evidence="3" id="KW-0378">Hydrolase</keyword>
<reference evidence="7" key="1">
    <citation type="submission" date="2025-08" db="UniProtKB">
        <authorList>
            <consortium name="RefSeq"/>
        </authorList>
    </citation>
    <scope>IDENTIFICATION</scope>
    <source>
        <tissue evidence="7">Whole body</tissue>
    </source>
</reference>
<feature type="compositionally biased region" description="Basic and acidic residues" evidence="5">
    <location>
        <begin position="21"/>
        <end position="31"/>
    </location>
</feature>
<dbReference type="PRINTS" id="PR00449">
    <property type="entry name" value="RASTRNSFRMNG"/>
</dbReference>
<dbReference type="GO" id="GO:0003925">
    <property type="term" value="F:G protein activity"/>
    <property type="evidence" value="ECO:0007669"/>
    <property type="project" value="UniProtKB-EC"/>
</dbReference>
<evidence type="ECO:0000256" key="2">
    <source>
        <dbReference type="ARBA" id="ARBA00011984"/>
    </source>
</evidence>
<dbReference type="RefSeq" id="XP_025422174.1">
    <property type="nucleotide sequence ID" value="XM_025566389.1"/>
</dbReference>
<dbReference type="PROSITE" id="PS51419">
    <property type="entry name" value="RAB"/>
    <property type="match status" value="1"/>
</dbReference>
<proteinExistence type="inferred from homology"/>
<dbReference type="OrthoDB" id="18798at2759"/>
<feature type="region of interest" description="Disordered" evidence="5">
    <location>
        <begin position="1"/>
        <end position="45"/>
    </location>
</feature>
<comment type="catalytic activity">
    <reaction evidence="4">
        <text>GTP + H2O = GDP + phosphate + H(+)</text>
        <dbReference type="Rhea" id="RHEA:19669"/>
        <dbReference type="ChEBI" id="CHEBI:15377"/>
        <dbReference type="ChEBI" id="CHEBI:15378"/>
        <dbReference type="ChEBI" id="CHEBI:37565"/>
        <dbReference type="ChEBI" id="CHEBI:43474"/>
        <dbReference type="ChEBI" id="CHEBI:58189"/>
        <dbReference type="EC" id="3.6.5.2"/>
    </reaction>
</comment>
<evidence type="ECO:0000256" key="4">
    <source>
        <dbReference type="ARBA" id="ARBA00048098"/>
    </source>
</evidence>
<dbReference type="GO" id="GO:0005525">
    <property type="term" value="F:GTP binding"/>
    <property type="evidence" value="ECO:0007669"/>
    <property type="project" value="InterPro"/>
</dbReference>
<dbReference type="Gene3D" id="3.40.50.300">
    <property type="entry name" value="P-loop containing nucleotide triphosphate hydrolases"/>
    <property type="match status" value="1"/>
</dbReference>
<evidence type="ECO:0000256" key="5">
    <source>
        <dbReference type="SAM" id="MobiDB-lite"/>
    </source>
</evidence>
<organism evidence="6 7">
    <name type="scientific">Sipha flava</name>
    <name type="common">yellow sugarcane aphid</name>
    <dbReference type="NCBI Taxonomy" id="143950"/>
    <lineage>
        <taxon>Eukaryota</taxon>
        <taxon>Metazoa</taxon>
        <taxon>Ecdysozoa</taxon>
        <taxon>Arthropoda</taxon>
        <taxon>Hexapoda</taxon>
        <taxon>Insecta</taxon>
        <taxon>Pterygota</taxon>
        <taxon>Neoptera</taxon>
        <taxon>Paraneoptera</taxon>
        <taxon>Hemiptera</taxon>
        <taxon>Sternorrhyncha</taxon>
        <taxon>Aphidomorpha</taxon>
        <taxon>Aphidoidea</taxon>
        <taxon>Aphididae</taxon>
        <taxon>Sipha</taxon>
    </lineage>
</organism>
<name>A0A8B8GG26_9HEMI</name>
<protein>
    <recommendedName>
        <fullName evidence="2">small monomeric GTPase</fullName>
        <ecNumber evidence="2">3.6.5.2</ecNumber>
    </recommendedName>
</protein>
<evidence type="ECO:0000313" key="7">
    <source>
        <dbReference type="RefSeq" id="XP_025422174.1"/>
    </source>
</evidence>
<evidence type="ECO:0000256" key="1">
    <source>
        <dbReference type="ARBA" id="ARBA00008344"/>
    </source>
</evidence>
<dbReference type="PANTHER" id="PTHR45704">
    <property type="entry name" value="RAS-LIKE FAMILY MEMBER 11"/>
    <property type="match status" value="1"/>
</dbReference>
<accession>A0A8B8GG26</accession>
<gene>
    <name evidence="7" type="primary">LOC112691930</name>
</gene>
<dbReference type="PROSITE" id="PS51421">
    <property type="entry name" value="RAS"/>
    <property type="match status" value="1"/>
</dbReference>
<dbReference type="InterPro" id="IPR001806">
    <property type="entry name" value="Small_GTPase"/>
</dbReference>
<dbReference type="GeneID" id="112691930"/>
<evidence type="ECO:0000256" key="3">
    <source>
        <dbReference type="ARBA" id="ARBA00022801"/>
    </source>
</evidence>
<dbReference type="AlphaFoldDB" id="A0A8B8GG26"/>
<dbReference type="SMART" id="SM00175">
    <property type="entry name" value="RAB"/>
    <property type="match status" value="1"/>
</dbReference>
<evidence type="ECO:0000313" key="6">
    <source>
        <dbReference type="Proteomes" id="UP000694846"/>
    </source>
</evidence>
<dbReference type="SUPFAM" id="SSF52540">
    <property type="entry name" value="P-loop containing nucleoside triphosphate hydrolases"/>
    <property type="match status" value="1"/>
</dbReference>
<dbReference type="Pfam" id="PF00071">
    <property type="entry name" value="Ras"/>
    <property type="match status" value="1"/>
</dbReference>